<name>A0A0F9ILS7_9ZZZZ</name>
<dbReference type="EMBL" id="LAZR01020640">
    <property type="protein sequence ID" value="KKL88177.1"/>
    <property type="molecule type" value="Genomic_DNA"/>
</dbReference>
<evidence type="ECO:0000313" key="1">
    <source>
        <dbReference type="EMBL" id="KKL88177.1"/>
    </source>
</evidence>
<feature type="non-terminal residue" evidence="1">
    <location>
        <position position="85"/>
    </location>
</feature>
<gene>
    <name evidence="1" type="ORF">LCGC14_1927340</name>
</gene>
<proteinExistence type="predicted"/>
<sequence length="85" mass="9495">MRYKSRNVKIILILLGVLVIFSLGTLFGVNISVNESKRETVDNINMIDGVLNEISFLRPSQSSTFLDDEAGISIYTDMGQQLDLN</sequence>
<organism evidence="1">
    <name type="scientific">marine sediment metagenome</name>
    <dbReference type="NCBI Taxonomy" id="412755"/>
    <lineage>
        <taxon>unclassified sequences</taxon>
        <taxon>metagenomes</taxon>
        <taxon>ecological metagenomes</taxon>
    </lineage>
</organism>
<comment type="caution">
    <text evidence="1">The sequence shown here is derived from an EMBL/GenBank/DDBJ whole genome shotgun (WGS) entry which is preliminary data.</text>
</comment>
<dbReference type="AlphaFoldDB" id="A0A0F9ILS7"/>
<accession>A0A0F9ILS7</accession>
<protein>
    <submittedName>
        <fullName evidence="1">Uncharacterized protein</fullName>
    </submittedName>
</protein>
<reference evidence="1" key="1">
    <citation type="journal article" date="2015" name="Nature">
        <title>Complex archaea that bridge the gap between prokaryotes and eukaryotes.</title>
        <authorList>
            <person name="Spang A."/>
            <person name="Saw J.H."/>
            <person name="Jorgensen S.L."/>
            <person name="Zaremba-Niedzwiedzka K."/>
            <person name="Martijn J."/>
            <person name="Lind A.E."/>
            <person name="van Eijk R."/>
            <person name="Schleper C."/>
            <person name="Guy L."/>
            <person name="Ettema T.J."/>
        </authorList>
    </citation>
    <scope>NUCLEOTIDE SEQUENCE</scope>
</reference>